<evidence type="ECO:0000256" key="1">
    <source>
        <dbReference type="SAM" id="Phobius"/>
    </source>
</evidence>
<comment type="caution">
    <text evidence="2">The sequence shown here is derived from an EMBL/GenBank/DDBJ whole genome shotgun (WGS) entry which is preliminary data.</text>
</comment>
<organism evidence="2 3">
    <name type="scientific">Ectobacillus funiculus</name>
    <dbReference type="NCBI Taxonomy" id="137993"/>
    <lineage>
        <taxon>Bacteria</taxon>
        <taxon>Bacillati</taxon>
        <taxon>Bacillota</taxon>
        <taxon>Bacilli</taxon>
        <taxon>Bacillales</taxon>
        <taxon>Bacillaceae</taxon>
        <taxon>Ectobacillus</taxon>
    </lineage>
</organism>
<sequence length="57" mass="6380">MIILEQSQNGQGVINIQSTIYQTPLEQEGNMFKGLLWGSLLSVPLWGIIITGFHFFA</sequence>
<protein>
    <submittedName>
        <fullName evidence="2">Uncharacterized protein</fullName>
    </submittedName>
</protein>
<keyword evidence="1" id="KW-0472">Membrane</keyword>
<dbReference type="Proteomes" id="UP001589609">
    <property type="component" value="Unassembled WGS sequence"/>
</dbReference>
<gene>
    <name evidence="2" type="ORF">ACFFMS_01640</name>
</gene>
<accession>A0ABV5W9I9</accession>
<name>A0ABV5W9I9_9BACI</name>
<evidence type="ECO:0000313" key="2">
    <source>
        <dbReference type="EMBL" id="MFB9757257.1"/>
    </source>
</evidence>
<keyword evidence="1" id="KW-1133">Transmembrane helix</keyword>
<keyword evidence="1" id="KW-0812">Transmembrane</keyword>
<feature type="transmembrane region" description="Helical" evidence="1">
    <location>
        <begin position="35"/>
        <end position="56"/>
    </location>
</feature>
<dbReference type="EMBL" id="JBHMAF010000008">
    <property type="protein sequence ID" value="MFB9757257.1"/>
    <property type="molecule type" value="Genomic_DNA"/>
</dbReference>
<keyword evidence="3" id="KW-1185">Reference proteome</keyword>
<evidence type="ECO:0000313" key="3">
    <source>
        <dbReference type="Proteomes" id="UP001589609"/>
    </source>
</evidence>
<reference evidence="2 3" key="1">
    <citation type="submission" date="2024-09" db="EMBL/GenBank/DDBJ databases">
        <authorList>
            <person name="Sun Q."/>
            <person name="Mori K."/>
        </authorList>
    </citation>
    <scope>NUCLEOTIDE SEQUENCE [LARGE SCALE GENOMIC DNA]</scope>
    <source>
        <strain evidence="2 3">JCM 11201</strain>
    </source>
</reference>
<proteinExistence type="predicted"/>